<name>A0A9P6LBR8_9AGAM</name>
<dbReference type="AlphaFoldDB" id="A0A9P6LBR8"/>
<evidence type="ECO:0008006" key="3">
    <source>
        <dbReference type="Google" id="ProtNLM"/>
    </source>
</evidence>
<keyword evidence="2" id="KW-1185">Reference proteome</keyword>
<dbReference type="EMBL" id="WIUZ02000001">
    <property type="protein sequence ID" value="KAF9791987.1"/>
    <property type="molecule type" value="Genomic_DNA"/>
</dbReference>
<comment type="caution">
    <text evidence="1">The sequence shown here is derived from an EMBL/GenBank/DDBJ whole genome shotgun (WGS) entry which is preliminary data.</text>
</comment>
<proteinExistence type="predicted"/>
<organism evidence="1 2">
    <name type="scientific">Thelephora terrestris</name>
    <dbReference type="NCBI Taxonomy" id="56493"/>
    <lineage>
        <taxon>Eukaryota</taxon>
        <taxon>Fungi</taxon>
        <taxon>Dikarya</taxon>
        <taxon>Basidiomycota</taxon>
        <taxon>Agaricomycotina</taxon>
        <taxon>Agaricomycetes</taxon>
        <taxon>Thelephorales</taxon>
        <taxon>Thelephoraceae</taxon>
        <taxon>Thelephora</taxon>
    </lineage>
</organism>
<evidence type="ECO:0000313" key="1">
    <source>
        <dbReference type="EMBL" id="KAF9791987.1"/>
    </source>
</evidence>
<dbReference type="InterPro" id="IPR027417">
    <property type="entry name" value="P-loop_NTPase"/>
</dbReference>
<dbReference type="Proteomes" id="UP000736335">
    <property type="component" value="Unassembled WGS sequence"/>
</dbReference>
<reference evidence="1" key="1">
    <citation type="journal article" date="2020" name="Nat. Commun.">
        <title>Large-scale genome sequencing of mycorrhizal fungi provides insights into the early evolution of symbiotic traits.</title>
        <authorList>
            <person name="Miyauchi S."/>
            <person name="Kiss E."/>
            <person name="Kuo A."/>
            <person name="Drula E."/>
            <person name="Kohler A."/>
            <person name="Sanchez-Garcia M."/>
            <person name="Morin E."/>
            <person name="Andreopoulos B."/>
            <person name="Barry K.W."/>
            <person name="Bonito G."/>
            <person name="Buee M."/>
            <person name="Carver A."/>
            <person name="Chen C."/>
            <person name="Cichocki N."/>
            <person name="Clum A."/>
            <person name="Culley D."/>
            <person name="Crous P.W."/>
            <person name="Fauchery L."/>
            <person name="Girlanda M."/>
            <person name="Hayes R.D."/>
            <person name="Keri Z."/>
            <person name="LaButti K."/>
            <person name="Lipzen A."/>
            <person name="Lombard V."/>
            <person name="Magnuson J."/>
            <person name="Maillard F."/>
            <person name="Murat C."/>
            <person name="Nolan M."/>
            <person name="Ohm R.A."/>
            <person name="Pangilinan J."/>
            <person name="Pereira M.F."/>
            <person name="Perotto S."/>
            <person name="Peter M."/>
            <person name="Pfister S."/>
            <person name="Riley R."/>
            <person name="Sitrit Y."/>
            <person name="Stielow J.B."/>
            <person name="Szollosi G."/>
            <person name="Zifcakova L."/>
            <person name="Stursova M."/>
            <person name="Spatafora J.W."/>
            <person name="Tedersoo L."/>
            <person name="Vaario L.M."/>
            <person name="Yamada A."/>
            <person name="Yan M."/>
            <person name="Wang P."/>
            <person name="Xu J."/>
            <person name="Bruns T."/>
            <person name="Baldrian P."/>
            <person name="Vilgalys R."/>
            <person name="Dunand C."/>
            <person name="Henrissat B."/>
            <person name="Grigoriev I.V."/>
            <person name="Hibbett D."/>
            <person name="Nagy L.G."/>
            <person name="Martin F.M."/>
        </authorList>
    </citation>
    <scope>NUCLEOTIDE SEQUENCE</scope>
    <source>
        <strain evidence="1">UH-Tt-Lm1</strain>
    </source>
</reference>
<evidence type="ECO:0000313" key="2">
    <source>
        <dbReference type="Proteomes" id="UP000736335"/>
    </source>
</evidence>
<dbReference type="OrthoDB" id="1534087at2759"/>
<accession>A0A9P6LBR8</accession>
<dbReference type="SUPFAM" id="SSF52540">
    <property type="entry name" value="P-loop containing nucleoside triphosphate hydrolases"/>
    <property type="match status" value="1"/>
</dbReference>
<protein>
    <recommendedName>
        <fullName evidence="3">NACHT domain-containing protein</fullName>
    </recommendedName>
</protein>
<gene>
    <name evidence="1" type="ORF">BJ322DRAFT_6579</name>
</gene>
<reference evidence="1" key="2">
    <citation type="submission" date="2020-11" db="EMBL/GenBank/DDBJ databases">
        <authorList>
            <consortium name="DOE Joint Genome Institute"/>
            <person name="Kuo A."/>
            <person name="Miyauchi S."/>
            <person name="Kiss E."/>
            <person name="Drula E."/>
            <person name="Kohler A."/>
            <person name="Sanchez-Garcia M."/>
            <person name="Andreopoulos B."/>
            <person name="Barry K.W."/>
            <person name="Bonito G."/>
            <person name="Buee M."/>
            <person name="Carver A."/>
            <person name="Chen C."/>
            <person name="Cichocki N."/>
            <person name="Clum A."/>
            <person name="Culley D."/>
            <person name="Crous P.W."/>
            <person name="Fauchery L."/>
            <person name="Girlanda M."/>
            <person name="Hayes R."/>
            <person name="Keri Z."/>
            <person name="Labutti K."/>
            <person name="Lipzen A."/>
            <person name="Lombard V."/>
            <person name="Magnuson J."/>
            <person name="Maillard F."/>
            <person name="Morin E."/>
            <person name="Murat C."/>
            <person name="Nolan M."/>
            <person name="Ohm R."/>
            <person name="Pangilinan J."/>
            <person name="Pereira M."/>
            <person name="Perotto S."/>
            <person name="Peter M."/>
            <person name="Riley R."/>
            <person name="Sitrit Y."/>
            <person name="Stielow B."/>
            <person name="Szollosi G."/>
            <person name="Zifcakova L."/>
            <person name="Stursova M."/>
            <person name="Spatafora J.W."/>
            <person name="Tedersoo L."/>
            <person name="Vaario L.-M."/>
            <person name="Yamada A."/>
            <person name="Yan M."/>
            <person name="Wang P."/>
            <person name="Xu J."/>
            <person name="Bruns T."/>
            <person name="Baldrian P."/>
            <person name="Vilgalys R."/>
            <person name="Henrissat B."/>
            <person name="Grigoriev I.V."/>
            <person name="Hibbett D."/>
            <person name="Nagy L.G."/>
            <person name="Martin F.M."/>
        </authorList>
    </citation>
    <scope>NUCLEOTIDE SEQUENCE</scope>
    <source>
        <strain evidence="1">UH-Tt-Lm1</strain>
    </source>
</reference>
<sequence>MCCNDVVNSLESFIQRLSDTIHTDAMQLESHLQSSPPLILLLDGVDSALDPLSPEAEEIHARIEEFGSYEHVCLVTTSRMYPDIHGFHRVEIPTPPEDGARDIFYSLCNLGRSPALDTLVAKLDFHPFSIQLFARTIRENSWDEQALLKMWDYHTSALRTSYYQGLKNAVEPVFRSPKIKELGTKARDVLEAIASFRFGIGEHQLEGIFHGTGGVSQGGS</sequence>